<reference evidence="1" key="1">
    <citation type="submission" date="2021-11" db="EMBL/GenBank/DDBJ databases">
        <title>Australian commercial rhizobial inoculants.</title>
        <authorList>
            <person name="Kohlmeier M.G."/>
            <person name="O'Hara G.W."/>
            <person name="Colombi E."/>
            <person name="Ramsay J.P."/>
            <person name="Terpolilli J."/>
        </authorList>
    </citation>
    <scope>NUCLEOTIDE SEQUENCE</scope>
    <source>
        <strain evidence="1">CC829</strain>
        <plasmid evidence="1">pCC829_1</plasmid>
    </source>
</reference>
<sequence length="212" mass="23358">MQDLSADAGLRLLRGWHQRKLMEDFAMKSLAYVTLSVLALMPSYAFAQQSTGHKMSDEELIKLSLSAAPEAIAKDATIVAMDHDGKMRTLRKGTGQWTCMPGHADPANPDPMCGDQNAMEWATAWMEHKEPPANKVGFMYMLQGDGGASNTDPYATKEEPGNNWIKTGAHVMIVGSGAKMLDGYPRDAKADPTKPYVMWPGTQYEHLMLPVR</sequence>
<geneLocation type="plasmid" evidence="1 2">
    <name>pCC829_1</name>
</geneLocation>
<protein>
    <submittedName>
        <fullName evidence="1">Uncharacterized protein</fullName>
    </submittedName>
</protein>
<accession>A0ABY3R018</accession>
<dbReference type="EMBL" id="CP088101">
    <property type="protein sequence ID" value="UFW91620.1"/>
    <property type="molecule type" value="Genomic_DNA"/>
</dbReference>
<evidence type="ECO:0000313" key="1">
    <source>
        <dbReference type="EMBL" id="UFW91620.1"/>
    </source>
</evidence>
<dbReference type="Proteomes" id="UP001430990">
    <property type="component" value="Plasmid pCC829_1"/>
</dbReference>
<dbReference type="RefSeq" id="WP_231145610.1">
    <property type="nucleotide sequence ID" value="NZ_CP088101.1"/>
</dbReference>
<gene>
    <name evidence="1" type="ORF">BjapCC829_47470</name>
</gene>
<keyword evidence="1" id="KW-0614">Plasmid</keyword>
<evidence type="ECO:0000313" key="2">
    <source>
        <dbReference type="Proteomes" id="UP001430990"/>
    </source>
</evidence>
<keyword evidence="2" id="KW-1185">Reference proteome</keyword>
<organism evidence="1 2">
    <name type="scientific">Bradyrhizobium barranii</name>
    <dbReference type="NCBI Taxonomy" id="2992140"/>
    <lineage>
        <taxon>Bacteria</taxon>
        <taxon>Pseudomonadati</taxon>
        <taxon>Pseudomonadota</taxon>
        <taxon>Alphaproteobacteria</taxon>
        <taxon>Hyphomicrobiales</taxon>
        <taxon>Nitrobacteraceae</taxon>
        <taxon>Bradyrhizobium</taxon>
    </lineage>
</organism>
<proteinExistence type="predicted"/>
<name>A0ABY3R018_9BRAD</name>